<feature type="signal peptide" evidence="2">
    <location>
        <begin position="1"/>
        <end position="19"/>
    </location>
</feature>
<accession>A0ABY4EAH7</accession>
<sequence length="106" mass="11404">MKWFFIVLLSVLMTSPAWAAININTATETELQTLKGIGPSKAKAIVEHREKNGLFKATTDIKNVKGIGDGIYNSIVSEINVGNKPVANTPKPATQVGTKPIEKTTP</sequence>
<gene>
    <name evidence="4" type="ORF">LVJ81_01605</name>
</gene>
<dbReference type="Proteomes" id="UP000832034">
    <property type="component" value="Chromosome"/>
</dbReference>
<dbReference type="EMBL" id="CP091512">
    <property type="protein sequence ID" value="UOO92767.1"/>
    <property type="molecule type" value="Genomic_DNA"/>
</dbReference>
<name>A0ABY4EAH7_VITST</name>
<dbReference type="InterPro" id="IPR010994">
    <property type="entry name" value="RuvA_2-like"/>
</dbReference>
<feature type="chain" id="PRO_5046407228" evidence="2">
    <location>
        <begin position="20"/>
        <end position="106"/>
    </location>
</feature>
<protein>
    <submittedName>
        <fullName evidence="4">Helix-hairpin-helix domain-containing protein</fullName>
    </submittedName>
</protein>
<dbReference type="InterPro" id="IPR004509">
    <property type="entry name" value="Competence_ComEA_HhH"/>
</dbReference>
<reference evidence="4" key="1">
    <citation type="submission" date="2021-12" db="EMBL/GenBank/DDBJ databases">
        <authorList>
            <person name="Veyrier F.J."/>
        </authorList>
    </citation>
    <scope>NUCLEOTIDE SEQUENCE</scope>
    <source>
        <strain evidence="4">SAG 1488-6</strain>
    </source>
</reference>
<evidence type="ECO:0000259" key="3">
    <source>
        <dbReference type="SMART" id="SM00278"/>
    </source>
</evidence>
<feature type="domain" description="Helix-hairpin-helix DNA-binding motif class 1" evidence="3">
    <location>
        <begin position="59"/>
        <end position="78"/>
    </location>
</feature>
<feature type="domain" description="Helix-hairpin-helix DNA-binding motif class 1" evidence="3">
    <location>
        <begin position="29"/>
        <end position="48"/>
    </location>
</feature>
<evidence type="ECO:0000256" key="1">
    <source>
        <dbReference type="SAM" id="MobiDB-lite"/>
    </source>
</evidence>
<dbReference type="PANTHER" id="PTHR21180">
    <property type="entry name" value="ENDONUCLEASE/EXONUCLEASE/PHOSPHATASE FAMILY DOMAIN-CONTAINING PROTEIN 1"/>
    <property type="match status" value="1"/>
</dbReference>
<dbReference type="NCBIfam" id="TIGR00426">
    <property type="entry name" value="competence protein ComEA helix-hairpin-helix repeat region"/>
    <property type="match status" value="1"/>
</dbReference>
<keyword evidence="5" id="KW-1185">Reference proteome</keyword>
<proteinExistence type="predicted"/>
<organism evidence="4 5">
    <name type="scientific">Vitreoscilla stercoraria</name>
    <dbReference type="NCBI Taxonomy" id="61"/>
    <lineage>
        <taxon>Bacteria</taxon>
        <taxon>Pseudomonadati</taxon>
        <taxon>Pseudomonadota</taxon>
        <taxon>Betaproteobacteria</taxon>
        <taxon>Neisseriales</taxon>
        <taxon>Neisseriaceae</taxon>
        <taxon>Vitreoscilla</taxon>
    </lineage>
</organism>
<evidence type="ECO:0000313" key="5">
    <source>
        <dbReference type="Proteomes" id="UP000832034"/>
    </source>
</evidence>
<dbReference type="InterPro" id="IPR003583">
    <property type="entry name" value="Hlx-hairpin-Hlx_DNA-bd_motif"/>
</dbReference>
<dbReference type="SUPFAM" id="SSF47781">
    <property type="entry name" value="RuvA domain 2-like"/>
    <property type="match status" value="1"/>
</dbReference>
<dbReference type="Pfam" id="PF12836">
    <property type="entry name" value="HHH_3"/>
    <property type="match status" value="1"/>
</dbReference>
<dbReference type="RefSeq" id="WP_019957097.1">
    <property type="nucleotide sequence ID" value="NZ_CP091512.1"/>
</dbReference>
<evidence type="ECO:0000256" key="2">
    <source>
        <dbReference type="SAM" id="SignalP"/>
    </source>
</evidence>
<evidence type="ECO:0000313" key="4">
    <source>
        <dbReference type="EMBL" id="UOO92767.1"/>
    </source>
</evidence>
<keyword evidence="2" id="KW-0732">Signal</keyword>
<dbReference type="SMART" id="SM00278">
    <property type="entry name" value="HhH1"/>
    <property type="match status" value="2"/>
</dbReference>
<dbReference type="InterPro" id="IPR051675">
    <property type="entry name" value="Endo/Exo/Phosphatase_dom_1"/>
</dbReference>
<feature type="region of interest" description="Disordered" evidence="1">
    <location>
        <begin position="83"/>
        <end position="106"/>
    </location>
</feature>
<dbReference type="PANTHER" id="PTHR21180:SF32">
    <property type="entry name" value="ENDONUCLEASE_EXONUCLEASE_PHOSPHATASE FAMILY DOMAIN-CONTAINING PROTEIN 1"/>
    <property type="match status" value="1"/>
</dbReference>
<reference evidence="4" key="2">
    <citation type="journal article" date="2022" name="Res Sq">
        <title>Evolution of multicellular longitudinally dividing oral cavity symbionts (Neisseriaceae).</title>
        <authorList>
            <person name="Nyongesa S."/>
            <person name="Weber P."/>
            <person name="Bernet E."/>
            <person name="Pullido F."/>
            <person name="Nieckarz M."/>
            <person name="Delaby M."/>
            <person name="Nieves C."/>
            <person name="Viehboeck T."/>
            <person name="Krause N."/>
            <person name="Rivera-Millot A."/>
            <person name="Nakamura A."/>
            <person name="Vischer N."/>
            <person name="VanNieuwenhze M."/>
            <person name="Brun Y."/>
            <person name="Cava F."/>
            <person name="Bulgheresi S."/>
            <person name="Veyrier F."/>
        </authorList>
    </citation>
    <scope>NUCLEOTIDE SEQUENCE</scope>
    <source>
        <strain evidence="4">SAG 1488-6</strain>
    </source>
</reference>
<dbReference type="Gene3D" id="1.10.150.280">
    <property type="entry name" value="AF1531-like domain"/>
    <property type="match status" value="1"/>
</dbReference>